<proteinExistence type="predicted"/>
<dbReference type="AlphaFoldDB" id="A0A1I7ZTW4"/>
<protein>
    <submittedName>
        <fullName evidence="4">Secreted protein</fullName>
    </submittedName>
</protein>
<evidence type="ECO:0000313" key="4">
    <source>
        <dbReference type="WBParaSite" id="L893_g29781.t1"/>
    </source>
</evidence>
<evidence type="ECO:0000256" key="2">
    <source>
        <dbReference type="SAM" id="SignalP"/>
    </source>
</evidence>
<accession>A0A1I7ZTW4</accession>
<sequence length="168" mass="18647">MKTSMVMLCLQLLFLSGTPRSTCRVRQWNNYAAGFRRNADSFLDPTCLITIPKTLMFQGVLEAVYSYDHNSGICSVVLVVTLRQRAPNVFRSLEGFDIGKKVGRVRVVLSTPSPRVLASSSRTQNKSPDSDSMDSDLVTSLIMSCIDGEYVDEMLSSPYLQHNEGIGQ</sequence>
<organism evidence="3 4">
    <name type="scientific">Steinernema glaseri</name>
    <dbReference type="NCBI Taxonomy" id="37863"/>
    <lineage>
        <taxon>Eukaryota</taxon>
        <taxon>Metazoa</taxon>
        <taxon>Ecdysozoa</taxon>
        <taxon>Nematoda</taxon>
        <taxon>Chromadorea</taxon>
        <taxon>Rhabditida</taxon>
        <taxon>Tylenchina</taxon>
        <taxon>Panagrolaimomorpha</taxon>
        <taxon>Strongyloidoidea</taxon>
        <taxon>Steinernematidae</taxon>
        <taxon>Steinernema</taxon>
    </lineage>
</organism>
<evidence type="ECO:0000313" key="3">
    <source>
        <dbReference type="Proteomes" id="UP000095287"/>
    </source>
</evidence>
<feature type="chain" id="PRO_5009313902" evidence="2">
    <location>
        <begin position="24"/>
        <end position="168"/>
    </location>
</feature>
<feature type="signal peptide" evidence="2">
    <location>
        <begin position="1"/>
        <end position="23"/>
    </location>
</feature>
<evidence type="ECO:0000256" key="1">
    <source>
        <dbReference type="SAM" id="MobiDB-lite"/>
    </source>
</evidence>
<dbReference type="WBParaSite" id="L893_g29781.t1">
    <property type="protein sequence ID" value="L893_g29781.t1"/>
    <property type="gene ID" value="L893_g29781"/>
</dbReference>
<reference evidence="4" key="1">
    <citation type="submission" date="2016-11" db="UniProtKB">
        <authorList>
            <consortium name="WormBaseParasite"/>
        </authorList>
    </citation>
    <scope>IDENTIFICATION</scope>
</reference>
<keyword evidence="2" id="KW-0732">Signal</keyword>
<keyword evidence="3" id="KW-1185">Reference proteome</keyword>
<name>A0A1I7ZTW4_9BILA</name>
<dbReference type="Proteomes" id="UP000095287">
    <property type="component" value="Unplaced"/>
</dbReference>
<feature type="region of interest" description="Disordered" evidence="1">
    <location>
        <begin position="116"/>
        <end position="135"/>
    </location>
</feature>
<feature type="compositionally biased region" description="Polar residues" evidence="1">
    <location>
        <begin position="116"/>
        <end position="127"/>
    </location>
</feature>